<gene>
    <name evidence="2" type="primary">tnpA</name>
    <name evidence="2" type="ORF">PMG25_10595</name>
</gene>
<evidence type="ECO:0000313" key="2">
    <source>
        <dbReference type="EMBL" id="MDJ1174538.1"/>
    </source>
</evidence>
<keyword evidence="3" id="KW-1185">Reference proteome</keyword>
<dbReference type="EMBL" id="JAQOSO010000055">
    <property type="protein sequence ID" value="MDJ1174538.1"/>
    <property type="molecule type" value="Genomic_DNA"/>
</dbReference>
<protein>
    <submittedName>
        <fullName evidence="2">IS200/IS605 family transposase</fullName>
    </submittedName>
</protein>
<comment type="caution">
    <text evidence="2">The sequence shown here is derived from an EMBL/GenBank/DDBJ whole genome shotgun (WGS) entry which is preliminary data.</text>
</comment>
<dbReference type="InterPro" id="IPR036515">
    <property type="entry name" value="Transposase_17_sf"/>
</dbReference>
<name>A0ABT7B5T9_9CYAN</name>
<evidence type="ECO:0000259" key="1">
    <source>
        <dbReference type="SMART" id="SM01321"/>
    </source>
</evidence>
<dbReference type="InterPro" id="IPR002686">
    <property type="entry name" value="Transposase_17"/>
</dbReference>
<dbReference type="Pfam" id="PF01797">
    <property type="entry name" value="Y1_Tnp"/>
    <property type="match status" value="1"/>
</dbReference>
<dbReference type="Proteomes" id="UP001235849">
    <property type="component" value="Unassembled WGS sequence"/>
</dbReference>
<dbReference type="Gene3D" id="3.30.70.1290">
    <property type="entry name" value="Transposase IS200-like"/>
    <property type="match status" value="1"/>
</dbReference>
<evidence type="ECO:0000313" key="3">
    <source>
        <dbReference type="Proteomes" id="UP001235849"/>
    </source>
</evidence>
<dbReference type="SMART" id="SM01321">
    <property type="entry name" value="Y1_Tnp"/>
    <property type="match status" value="1"/>
</dbReference>
<accession>A0ABT7B5T9</accession>
<dbReference type="PANTHER" id="PTHR33360:SF2">
    <property type="entry name" value="TRANSPOSASE FOR INSERTION SEQUENCE ELEMENT IS200"/>
    <property type="match status" value="1"/>
</dbReference>
<dbReference type="NCBIfam" id="NF033573">
    <property type="entry name" value="transpos_IS200"/>
    <property type="match status" value="1"/>
</dbReference>
<reference evidence="2 3" key="1">
    <citation type="submission" date="2023-01" db="EMBL/GenBank/DDBJ databases">
        <title>Novel diversity within Roseofilum (Cyanobacteria; Desertifilaceae) from marine benthic mats with descriptions of four novel species.</title>
        <authorList>
            <person name="Wang Y."/>
            <person name="Berthold D.E."/>
            <person name="Hu J."/>
            <person name="Lefler F.W."/>
            <person name="Laughinghouse H.D. IV."/>
        </authorList>
    </citation>
    <scope>NUCLEOTIDE SEQUENCE [LARGE SCALE GENOMIC DNA]</scope>
    <source>
        <strain evidence="2 3">BLCC-M114</strain>
    </source>
</reference>
<proteinExistence type="predicted"/>
<feature type="domain" description="Transposase IS200-like" evidence="1">
    <location>
        <begin position="12"/>
        <end position="129"/>
    </location>
</feature>
<sequence length="133" mass="14962">MTTSLRKERHSISSLKIHLVCVTKYRRSVFTAESLAVIGKSFNEVAKKMNFQILEFNGESDHIHALIEYPPKLSISQMVNALKGVSSRRYGQAGYPKPYGKDALWSPSYFVSSIGGAPIEVLKQYIREPEKPS</sequence>
<dbReference type="PANTHER" id="PTHR33360">
    <property type="entry name" value="TRANSPOSASE FOR INSERTION SEQUENCE ELEMENT IS200"/>
    <property type="match status" value="1"/>
</dbReference>
<dbReference type="RefSeq" id="WP_283766865.1">
    <property type="nucleotide sequence ID" value="NZ_JAQOSO010000055.1"/>
</dbReference>
<organism evidence="2 3">
    <name type="scientific">Roseofilum capinflatum BLCC-M114</name>
    <dbReference type="NCBI Taxonomy" id="3022440"/>
    <lineage>
        <taxon>Bacteria</taxon>
        <taxon>Bacillati</taxon>
        <taxon>Cyanobacteriota</taxon>
        <taxon>Cyanophyceae</taxon>
        <taxon>Desertifilales</taxon>
        <taxon>Desertifilaceae</taxon>
        <taxon>Roseofilum</taxon>
        <taxon>Roseofilum capinflatum</taxon>
    </lineage>
</organism>
<dbReference type="SUPFAM" id="SSF143422">
    <property type="entry name" value="Transposase IS200-like"/>
    <property type="match status" value="1"/>
</dbReference>